<proteinExistence type="predicted"/>
<accession>A0A5R9ILD1</accession>
<feature type="chain" id="PRO_5024353490" evidence="1">
    <location>
        <begin position="21"/>
        <end position="217"/>
    </location>
</feature>
<dbReference type="InterPro" id="IPR021370">
    <property type="entry name" value="DUF2987"/>
</dbReference>
<feature type="signal peptide" evidence="1">
    <location>
        <begin position="1"/>
        <end position="20"/>
    </location>
</feature>
<dbReference type="OrthoDB" id="6402179at2"/>
<gene>
    <name evidence="2" type="ORF">FE810_06550</name>
</gene>
<sequence length="217" mass="24774">MIKKLTTSLLLALASIHAQAVDLEYKGFYQRLEVIEENELDQITMGFYLVDSYNRERCAIEDAFFFGPGISEMPADTGDDGKLIIPFDKKLYDRFAILRVNLEDPRQNCTLQMQIQVKDVSKTAFSFAELSAYREQMQTLMDEFGGFLWFMMPDVQGLNFKLVNDNSLSYIDETLQEALNCEQLQCTLAIDEGQTSSEMALQFSQPPIVISPWVAKD</sequence>
<reference evidence="2 3" key="1">
    <citation type="submission" date="2019-05" db="EMBL/GenBank/DDBJ databases">
        <title>Genome sequences of Thalassotalea litorea 1K03283.</title>
        <authorList>
            <person name="Zhang D."/>
        </authorList>
    </citation>
    <scope>NUCLEOTIDE SEQUENCE [LARGE SCALE GENOMIC DNA]</scope>
    <source>
        <strain evidence="2 3">MCCC 1K03283</strain>
    </source>
</reference>
<dbReference type="EMBL" id="VCBC01000005">
    <property type="protein sequence ID" value="TLU66345.1"/>
    <property type="molecule type" value="Genomic_DNA"/>
</dbReference>
<name>A0A5R9ILD1_9GAMM</name>
<dbReference type="Pfam" id="PF11205">
    <property type="entry name" value="DUF2987"/>
    <property type="match status" value="1"/>
</dbReference>
<keyword evidence="3" id="KW-1185">Reference proteome</keyword>
<dbReference type="Proteomes" id="UP000307790">
    <property type="component" value="Unassembled WGS sequence"/>
</dbReference>
<protein>
    <submittedName>
        <fullName evidence="2">DUF2987 domain-containing protein</fullName>
    </submittedName>
</protein>
<dbReference type="AlphaFoldDB" id="A0A5R9ILD1"/>
<evidence type="ECO:0000313" key="2">
    <source>
        <dbReference type="EMBL" id="TLU66345.1"/>
    </source>
</evidence>
<organism evidence="2 3">
    <name type="scientific">Thalassotalea litorea</name>
    <dbReference type="NCBI Taxonomy" id="2020715"/>
    <lineage>
        <taxon>Bacteria</taxon>
        <taxon>Pseudomonadati</taxon>
        <taxon>Pseudomonadota</taxon>
        <taxon>Gammaproteobacteria</taxon>
        <taxon>Alteromonadales</taxon>
        <taxon>Colwelliaceae</taxon>
        <taxon>Thalassotalea</taxon>
    </lineage>
</organism>
<dbReference type="RefSeq" id="WP_138319220.1">
    <property type="nucleotide sequence ID" value="NZ_VCBC01000005.1"/>
</dbReference>
<evidence type="ECO:0000313" key="3">
    <source>
        <dbReference type="Proteomes" id="UP000307790"/>
    </source>
</evidence>
<evidence type="ECO:0000256" key="1">
    <source>
        <dbReference type="SAM" id="SignalP"/>
    </source>
</evidence>
<keyword evidence="1" id="KW-0732">Signal</keyword>
<comment type="caution">
    <text evidence="2">The sequence shown here is derived from an EMBL/GenBank/DDBJ whole genome shotgun (WGS) entry which is preliminary data.</text>
</comment>